<dbReference type="EMBL" id="FOUE01000006">
    <property type="protein sequence ID" value="SFM70364.1"/>
    <property type="molecule type" value="Genomic_DNA"/>
</dbReference>
<name>A0A1I4T0V8_9GAMM</name>
<gene>
    <name evidence="2" type="ORF">SAMN04487963_3430</name>
</gene>
<protein>
    <submittedName>
        <fullName evidence="2">Uncharacterized protein</fullName>
    </submittedName>
</protein>
<dbReference type="RefSeq" id="WP_175481960.1">
    <property type="nucleotide sequence ID" value="NZ_FOUE01000006.1"/>
</dbReference>
<reference evidence="3" key="1">
    <citation type="submission" date="2016-10" db="EMBL/GenBank/DDBJ databases">
        <authorList>
            <person name="Varghese N."/>
            <person name="Submissions S."/>
        </authorList>
    </citation>
    <scope>NUCLEOTIDE SEQUENCE [LARGE SCALE GENOMIC DNA]</scope>
    <source>
        <strain evidence="3">CGMCC 1.7061</strain>
    </source>
</reference>
<evidence type="ECO:0000313" key="2">
    <source>
        <dbReference type="EMBL" id="SFM70364.1"/>
    </source>
</evidence>
<accession>A0A1I4T0V8</accession>
<evidence type="ECO:0000313" key="3">
    <source>
        <dbReference type="Proteomes" id="UP000198519"/>
    </source>
</evidence>
<organism evidence="2 3">
    <name type="scientific">Marinobacter zhejiangensis</name>
    <dbReference type="NCBI Taxonomy" id="488535"/>
    <lineage>
        <taxon>Bacteria</taxon>
        <taxon>Pseudomonadati</taxon>
        <taxon>Pseudomonadota</taxon>
        <taxon>Gammaproteobacteria</taxon>
        <taxon>Pseudomonadales</taxon>
        <taxon>Marinobacteraceae</taxon>
        <taxon>Marinobacter</taxon>
    </lineage>
</organism>
<evidence type="ECO:0000256" key="1">
    <source>
        <dbReference type="SAM" id="MobiDB-lite"/>
    </source>
</evidence>
<feature type="region of interest" description="Disordered" evidence="1">
    <location>
        <begin position="25"/>
        <end position="58"/>
    </location>
</feature>
<dbReference type="Proteomes" id="UP000198519">
    <property type="component" value="Unassembled WGS sequence"/>
</dbReference>
<dbReference type="AlphaFoldDB" id="A0A1I4T0V8"/>
<proteinExistence type="predicted"/>
<dbReference type="STRING" id="488535.SAMN04487963_3430"/>
<keyword evidence="3" id="KW-1185">Reference proteome</keyword>
<sequence length="58" mass="6537">MTLRFLNLAQTHLRSGAFIKVTALRERSPASPERAARRRRPAGLPIALSPDLPQHHQQ</sequence>